<dbReference type="RefSeq" id="WP_270029851.1">
    <property type="nucleotide sequence ID" value="NZ_JAPDDP010000109.1"/>
</dbReference>
<sequence length="87" mass="9877">MPTTKPRYVITDTGDMAGMLDDAQRRWPDVQDRRELLIRLAATGHDSIATDLAADEQTARRQRQRAALARARSLIDVDELLSDTAWR</sequence>
<dbReference type="Proteomes" id="UP001147653">
    <property type="component" value="Unassembled WGS sequence"/>
</dbReference>
<evidence type="ECO:0000313" key="2">
    <source>
        <dbReference type="Proteomes" id="UP001147653"/>
    </source>
</evidence>
<comment type="caution">
    <text evidence="1">The sequence shown here is derived from an EMBL/GenBank/DDBJ whole genome shotgun (WGS) entry which is preliminary data.</text>
</comment>
<keyword evidence="2" id="KW-1185">Reference proteome</keyword>
<evidence type="ECO:0000313" key="1">
    <source>
        <dbReference type="EMBL" id="MDA0185352.1"/>
    </source>
</evidence>
<proteinExistence type="predicted"/>
<gene>
    <name evidence="1" type="ORF">OJ997_33915</name>
</gene>
<organism evidence="1 2">
    <name type="scientific">Solirubrobacter phytolaccae</name>
    <dbReference type="NCBI Taxonomy" id="1404360"/>
    <lineage>
        <taxon>Bacteria</taxon>
        <taxon>Bacillati</taxon>
        <taxon>Actinomycetota</taxon>
        <taxon>Thermoleophilia</taxon>
        <taxon>Solirubrobacterales</taxon>
        <taxon>Solirubrobacteraceae</taxon>
        <taxon>Solirubrobacter</taxon>
    </lineage>
</organism>
<protein>
    <submittedName>
        <fullName evidence="1">Uncharacterized protein</fullName>
    </submittedName>
</protein>
<dbReference type="EMBL" id="JAPDDP010000109">
    <property type="protein sequence ID" value="MDA0185352.1"/>
    <property type="molecule type" value="Genomic_DNA"/>
</dbReference>
<accession>A0A9X3NPY4</accession>
<name>A0A9X3NPY4_9ACTN</name>
<dbReference type="AlphaFoldDB" id="A0A9X3NPY4"/>
<reference evidence="1" key="1">
    <citation type="submission" date="2022-10" db="EMBL/GenBank/DDBJ databases">
        <title>The WGS of Solirubrobacter phytolaccae KCTC 29190.</title>
        <authorList>
            <person name="Jiang Z."/>
        </authorList>
    </citation>
    <scope>NUCLEOTIDE SEQUENCE</scope>
    <source>
        <strain evidence="1">KCTC 29190</strain>
    </source>
</reference>